<organism evidence="1 2">
    <name type="scientific">Batillaria attramentaria</name>
    <dbReference type="NCBI Taxonomy" id="370345"/>
    <lineage>
        <taxon>Eukaryota</taxon>
        <taxon>Metazoa</taxon>
        <taxon>Spiralia</taxon>
        <taxon>Lophotrochozoa</taxon>
        <taxon>Mollusca</taxon>
        <taxon>Gastropoda</taxon>
        <taxon>Caenogastropoda</taxon>
        <taxon>Sorbeoconcha</taxon>
        <taxon>Cerithioidea</taxon>
        <taxon>Batillariidae</taxon>
        <taxon>Batillaria</taxon>
    </lineage>
</organism>
<dbReference type="Proteomes" id="UP001519460">
    <property type="component" value="Unassembled WGS sequence"/>
</dbReference>
<proteinExistence type="predicted"/>
<name>A0ABD0K3N0_9CAEN</name>
<gene>
    <name evidence="1" type="ORF">BaRGS_00026890</name>
</gene>
<comment type="caution">
    <text evidence="1">The sequence shown here is derived from an EMBL/GenBank/DDBJ whole genome shotgun (WGS) entry which is preliminary data.</text>
</comment>
<evidence type="ECO:0000313" key="2">
    <source>
        <dbReference type="Proteomes" id="UP001519460"/>
    </source>
</evidence>
<keyword evidence="2" id="KW-1185">Reference proteome</keyword>
<dbReference type="AlphaFoldDB" id="A0ABD0K3N0"/>
<accession>A0ABD0K3N0</accession>
<reference evidence="1 2" key="1">
    <citation type="journal article" date="2023" name="Sci. Data">
        <title>Genome assembly of the Korean intertidal mud-creeper Batillaria attramentaria.</title>
        <authorList>
            <person name="Patra A.K."/>
            <person name="Ho P.T."/>
            <person name="Jun S."/>
            <person name="Lee S.J."/>
            <person name="Kim Y."/>
            <person name="Won Y.J."/>
        </authorList>
    </citation>
    <scope>NUCLEOTIDE SEQUENCE [LARGE SCALE GENOMIC DNA]</scope>
    <source>
        <strain evidence="1">Wonlab-2016</strain>
    </source>
</reference>
<protein>
    <submittedName>
        <fullName evidence="1">Uncharacterized protein</fullName>
    </submittedName>
</protein>
<evidence type="ECO:0000313" key="1">
    <source>
        <dbReference type="EMBL" id="KAK7481864.1"/>
    </source>
</evidence>
<sequence>MTLNDPQNHLLFLPRLSAARTTEYVFVSKVQALANLSASIVSRKVRGKVLGAIQIYRDFTVGQYATAHSFPEFCVVHGTNVFFPRLRWSKEKKKEATTRRERENFDDR</sequence>
<dbReference type="EMBL" id="JACVVK020000255">
    <property type="protein sequence ID" value="KAK7481864.1"/>
    <property type="molecule type" value="Genomic_DNA"/>
</dbReference>